<keyword evidence="5" id="KW-1133">Transmembrane helix</keyword>
<sequence length="67" mass="7333">LQSPGVICEIEEIARQMALDGLWCIQTNPGNSPSMSQVIHMLEKNINELEMPQPFLACPSLTSGFSS</sequence>
<evidence type="ECO:0000256" key="6">
    <source>
        <dbReference type="ARBA" id="ARBA00023136"/>
    </source>
</evidence>
<comment type="subcellular location">
    <subcellularLocation>
        <location evidence="1">Membrane</location>
        <topology evidence="1">Single-pass type I membrane protein</topology>
    </subcellularLocation>
</comment>
<evidence type="ECO:0000313" key="9">
    <source>
        <dbReference type="Proteomes" id="UP000095767"/>
    </source>
</evidence>
<keyword evidence="6" id="KW-0472">Membrane</keyword>
<proteinExistence type="predicted"/>
<keyword evidence="2" id="KW-0723">Serine/threonine-protein kinase</keyword>
<reference evidence="8 9" key="1">
    <citation type="submission" date="2016-09" db="EMBL/GenBank/DDBJ databases">
        <title>The draft genome of Dichanthelium oligosanthes: A C3 panicoid grass species.</title>
        <authorList>
            <person name="Studer A.J."/>
            <person name="Schnable J.C."/>
            <person name="Brutnell T.P."/>
        </authorList>
    </citation>
    <scope>NUCLEOTIDE SEQUENCE [LARGE SCALE GENOMIC DNA]</scope>
    <source>
        <strain evidence="9">cv. Kellogg 1175</strain>
        <tissue evidence="8">Leaf</tissue>
    </source>
</reference>
<evidence type="ECO:0000313" key="8">
    <source>
        <dbReference type="EMBL" id="OEL37603.1"/>
    </source>
</evidence>
<evidence type="ECO:0000256" key="3">
    <source>
        <dbReference type="ARBA" id="ARBA00022692"/>
    </source>
</evidence>
<dbReference type="STRING" id="888268.A0A1E5WJS1"/>
<evidence type="ECO:0000256" key="1">
    <source>
        <dbReference type="ARBA" id="ARBA00004479"/>
    </source>
</evidence>
<name>A0A1E5WJS1_9POAL</name>
<keyword evidence="2" id="KW-0418">Kinase</keyword>
<evidence type="ECO:0000256" key="5">
    <source>
        <dbReference type="ARBA" id="ARBA00022989"/>
    </source>
</evidence>
<evidence type="ECO:0000256" key="4">
    <source>
        <dbReference type="ARBA" id="ARBA00022729"/>
    </source>
</evidence>
<evidence type="ECO:0000256" key="7">
    <source>
        <dbReference type="ARBA" id="ARBA00023180"/>
    </source>
</evidence>
<dbReference type="AlphaFoldDB" id="A0A1E5WJS1"/>
<evidence type="ECO:0008006" key="10">
    <source>
        <dbReference type="Google" id="ProtNLM"/>
    </source>
</evidence>
<keyword evidence="4" id="KW-0732">Signal</keyword>
<feature type="non-terminal residue" evidence="8">
    <location>
        <position position="1"/>
    </location>
</feature>
<dbReference type="OrthoDB" id="652016at2759"/>
<keyword evidence="2" id="KW-0808">Transferase</keyword>
<dbReference type="Proteomes" id="UP000095767">
    <property type="component" value="Unassembled WGS sequence"/>
</dbReference>
<gene>
    <name evidence="8" type="ORF">BAE44_0001378</name>
</gene>
<accession>A0A1E5WJS1</accession>
<dbReference type="EMBL" id="LWDX02004893">
    <property type="protein sequence ID" value="OEL37603.1"/>
    <property type="molecule type" value="Genomic_DNA"/>
</dbReference>
<dbReference type="PANTHER" id="PTHR27009">
    <property type="entry name" value="RUST RESISTANCE KINASE LR10-RELATED"/>
    <property type="match status" value="1"/>
</dbReference>
<dbReference type="GO" id="GO:0016020">
    <property type="term" value="C:membrane"/>
    <property type="evidence" value="ECO:0007669"/>
    <property type="project" value="UniProtKB-SubCell"/>
</dbReference>
<evidence type="ECO:0000256" key="2">
    <source>
        <dbReference type="ARBA" id="ARBA00022527"/>
    </source>
</evidence>
<protein>
    <recommendedName>
        <fullName evidence="10">Receptor-like protein kinase</fullName>
    </recommendedName>
</protein>
<keyword evidence="7" id="KW-0325">Glycoprotein</keyword>
<dbReference type="GO" id="GO:0004674">
    <property type="term" value="F:protein serine/threonine kinase activity"/>
    <property type="evidence" value="ECO:0007669"/>
    <property type="project" value="UniProtKB-KW"/>
</dbReference>
<dbReference type="InterPro" id="IPR045874">
    <property type="entry name" value="LRK10/LRL21-25-like"/>
</dbReference>
<keyword evidence="9" id="KW-1185">Reference proteome</keyword>
<organism evidence="8 9">
    <name type="scientific">Dichanthelium oligosanthes</name>
    <dbReference type="NCBI Taxonomy" id="888268"/>
    <lineage>
        <taxon>Eukaryota</taxon>
        <taxon>Viridiplantae</taxon>
        <taxon>Streptophyta</taxon>
        <taxon>Embryophyta</taxon>
        <taxon>Tracheophyta</taxon>
        <taxon>Spermatophyta</taxon>
        <taxon>Magnoliopsida</taxon>
        <taxon>Liliopsida</taxon>
        <taxon>Poales</taxon>
        <taxon>Poaceae</taxon>
        <taxon>PACMAD clade</taxon>
        <taxon>Panicoideae</taxon>
        <taxon>Panicodae</taxon>
        <taxon>Paniceae</taxon>
        <taxon>Dichantheliinae</taxon>
        <taxon>Dichanthelium</taxon>
    </lineage>
</organism>
<comment type="caution">
    <text evidence="8">The sequence shown here is derived from an EMBL/GenBank/DDBJ whole genome shotgun (WGS) entry which is preliminary data.</text>
</comment>
<keyword evidence="3" id="KW-0812">Transmembrane</keyword>